<keyword evidence="1" id="KW-0812">Transmembrane</keyword>
<dbReference type="Proteomes" id="UP000192527">
    <property type="component" value="Chromosome"/>
</dbReference>
<dbReference type="InterPro" id="IPR029058">
    <property type="entry name" value="AB_hydrolase_fold"/>
</dbReference>
<keyword evidence="3" id="KW-1185">Reference proteome</keyword>
<dbReference type="Pfam" id="PF06028">
    <property type="entry name" value="DUF915"/>
    <property type="match status" value="1"/>
</dbReference>
<feature type="transmembrane region" description="Helical" evidence="1">
    <location>
        <begin position="12"/>
        <end position="29"/>
    </location>
</feature>
<keyword evidence="1" id="KW-0472">Membrane</keyword>
<evidence type="ECO:0008006" key="4">
    <source>
        <dbReference type="Google" id="ProtNLM"/>
    </source>
</evidence>
<dbReference type="OrthoDB" id="503948at2"/>
<dbReference type="Gene3D" id="3.40.50.1820">
    <property type="entry name" value="alpha/beta hydrolase"/>
    <property type="match status" value="1"/>
</dbReference>
<dbReference type="STRING" id="402384.HM131_19635"/>
<dbReference type="InterPro" id="IPR010315">
    <property type="entry name" value="DUF915_hydro-like"/>
</dbReference>
<accession>A0A1W6A094</accession>
<dbReference type="KEGG" id="hmn:HM131_19635"/>
<dbReference type="EMBL" id="CP020772">
    <property type="protein sequence ID" value="ARI78901.1"/>
    <property type="molecule type" value="Genomic_DNA"/>
</dbReference>
<gene>
    <name evidence="2" type="ORF">HM131_19635</name>
</gene>
<dbReference type="RefSeq" id="WP_085031405.1">
    <property type="nucleotide sequence ID" value="NZ_CP020772.1"/>
</dbReference>
<name>A0A1W6A094_9BACI</name>
<protein>
    <recommendedName>
        <fullName evidence="4">Alpha/beta hydrolase</fullName>
    </recommendedName>
</protein>
<keyword evidence="1" id="KW-1133">Transmembrane helix</keyword>
<evidence type="ECO:0000313" key="2">
    <source>
        <dbReference type="EMBL" id="ARI78901.1"/>
    </source>
</evidence>
<evidence type="ECO:0000313" key="3">
    <source>
        <dbReference type="Proteomes" id="UP000192527"/>
    </source>
</evidence>
<evidence type="ECO:0000256" key="1">
    <source>
        <dbReference type="SAM" id="Phobius"/>
    </source>
</evidence>
<proteinExistence type="predicted"/>
<dbReference type="AlphaFoldDB" id="A0A1W6A094"/>
<organism evidence="2 3">
    <name type="scientific">Halobacillus mangrovi</name>
    <dbReference type="NCBI Taxonomy" id="402384"/>
    <lineage>
        <taxon>Bacteria</taxon>
        <taxon>Bacillati</taxon>
        <taxon>Bacillota</taxon>
        <taxon>Bacilli</taxon>
        <taxon>Bacillales</taxon>
        <taxon>Bacillaceae</taxon>
        <taxon>Halobacillus</taxon>
    </lineage>
</organism>
<dbReference type="SUPFAM" id="SSF53474">
    <property type="entry name" value="alpha/beta-Hydrolases"/>
    <property type="match status" value="1"/>
</dbReference>
<sequence>MTSRFYTNKKKFLSIILTSILLGLTLFFIQSTPTRSENSSDLVPTIFVHGFKGGPMSFGKMIDRFQDSNWGSKRMVVYVRANGELSVRGGIPHNMNPMIQVLFENNRASLQSQTLWMQKVMSTLYEKHGIEKANLVGHSMGGLASASFLMNNQQEGFPVIQKLAVIASPFEGIEKQEYFKNNNGPATEDLRPGSEALNYLFQHKEDFDQNVQVLAIAGVVNPNDLEKNYWDGLVHTSSVQSLSKIVPFGSYQEHLVYGKAATHSGLHEHPEVDHMLGEFLWNIKSQP</sequence>
<reference evidence="2 3" key="1">
    <citation type="submission" date="2017-04" db="EMBL/GenBank/DDBJ databases">
        <title>The whole genome sequencing and assembly of Halobacillus mangrovi strain.</title>
        <authorList>
            <person name="Lee S.-J."/>
            <person name="Park M.-K."/>
            <person name="Kim J.-Y."/>
            <person name="Lee Y.-J."/>
            <person name="Yi H."/>
            <person name="Bahn Y.-S."/>
            <person name="Kim J.F."/>
            <person name="Lee D.-W."/>
        </authorList>
    </citation>
    <scope>NUCLEOTIDE SEQUENCE [LARGE SCALE GENOMIC DNA]</scope>
    <source>
        <strain evidence="2 3">KTB 131</strain>
    </source>
</reference>